<dbReference type="Proteomes" id="UP000249789">
    <property type="component" value="Unassembled WGS sequence"/>
</dbReference>
<dbReference type="RefSeq" id="XP_040798970.1">
    <property type="nucleotide sequence ID" value="XM_040940668.1"/>
</dbReference>
<dbReference type="OrthoDB" id="10377297at2759"/>
<evidence type="ECO:0000313" key="1">
    <source>
        <dbReference type="EMBL" id="RAK74960.1"/>
    </source>
</evidence>
<proteinExistence type="predicted"/>
<feature type="non-terminal residue" evidence="1">
    <location>
        <position position="127"/>
    </location>
</feature>
<gene>
    <name evidence="1" type="ORF">BO72DRAFT_346557</name>
</gene>
<dbReference type="AlphaFoldDB" id="A0A8G1RKH3"/>
<accession>A0A8G1RKH3</accession>
<protein>
    <submittedName>
        <fullName evidence="1">Uncharacterized protein</fullName>
    </submittedName>
</protein>
<organism evidence="1 2">
    <name type="scientific">Aspergillus fijiensis CBS 313.89</name>
    <dbReference type="NCBI Taxonomy" id="1448319"/>
    <lineage>
        <taxon>Eukaryota</taxon>
        <taxon>Fungi</taxon>
        <taxon>Dikarya</taxon>
        <taxon>Ascomycota</taxon>
        <taxon>Pezizomycotina</taxon>
        <taxon>Eurotiomycetes</taxon>
        <taxon>Eurotiomycetidae</taxon>
        <taxon>Eurotiales</taxon>
        <taxon>Aspergillaceae</taxon>
        <taxon>Aspergillus</taxon>
    </lineage>
</organism>
<dbReference type="VEuPathDB" id="FungiDB:BO72DRAFT_346557"/>
<dbReference type="GeneID" id="63858001"/>
<dbReference type="EMBL" id="KZ824663">
    <property type="protein sequence ID" value="RAK74960.1"/>
    <property type="molecule type" value="Genomic_DNA"/>
</dbReference>
<keyword evidence="2" id="KW-1185">Reference proteome</keyword>
<feature type="non-terminal residue" evidence="1">
    <location>
        <position position="1"/>
    </location>
</feature>
<sequence>RPYDPTTVCPDSKQFFSVVKTSDARNPAGQPYVLVRMTALGHRALAAMLTNDTQRAVYMFPVCPFWLAQDNISVDQLRSSPCRLVDALLIASRGPFAMDPCTHDTGAVFRDSFHLPGYWGACCAGCR</sequence>
<reference evidence="1 2" key="1">
    <citation type="submission" date="2018-02" db="EMBL/GenBank/DDBJ databases">
        <title>The genomes of Aspergillus section Nigri reveals drivers in fungal speciation.</title>
        <authorList>
            <consortium name="DOE Joint Genome Institute"/>
            <person name="Vesth T.C."/>
            <person name="Nybo J."/>
            <person name="Theobald S."/>
            <person name="Brandl J."/>
            <person name="Frisvad J.C."/>
            <person name="Nielsen K.F."/>
            <person name="Lyhne E.K."/>
            <person name="Kogle M.E."/>
            <person name="Kuo A."/>
            <person name="Riley R."/>
            <person name="Clum A."/>
            <person name="Nolan M."/>
            <person name="Lipzen A."/>
            <person name="Salamov A."/>
            <person name="Henrissat B."/>
            <person name="Wiebenga A."/>
            <person name="De vries R.P."/>
            <person name="Grigoriev I.V."/>
            <person name="Mortensen U.H."/>
            <person name="Andersen M.R."/>
            <person name="Baker S.E."/>
        </authorList>
    </citation>
    <scope>NUCLEOTIDE SEQUENCE [LARGE SCALE GENOMIC DNA]</scope>
    <source>
        <strain evidence="1 2">CBS 313.89</strain>
    </source>
</reference>
<name>A0A8G1RKH3_9EURO</name>
<evidence type="ECO:0000313" key="2">
    <source>
        <dbReference type="Proteomes" id="UP000249789"/>
    </source>
</evidence>